<dbReference type="Proteomes" id="UP000046395">
    <property type="component" value="Unassembled WGS sequence"/>
</dbReference>
<dbReference type="AlphaFoldDB" id="A0A5S6Q899"/>
<organism evidence="2 3">
    <name type="scientific">Trichuris muris</name>
    <name type="common">Mouse whipworm</name>
    <dbReference type="NCBI Taxonomy" id="70415"/>
    <lineage>
        <taxon>Eukaryota</taxon>
        <taxon>Metazoa</taxon>
        <taxon>Ecdysozoa</taxon>
        <taxon>Nematoda</taxon>
        <taxon>Enoplea</taxon>
        <taxon>Dorylaimia</taxon>
        <taxon>Trichinellida</taxon>
        <taxon>Trichuridae</taxon>
        <taxon>Trichuris</taxon>
    </lineage>
</organism>
<accession>A0A5S6Q899</accession>
<protein>
    <submittedName>
        <fullName evidence="3">Uncharacterized protein</fullName>
    </submittedName>
</protein>
<evidence type="ECO:0000313" key="3">
    <source>
        <dbReference type="WBParaSite" id="TMUE_1000003177.1"/>
    </source>
</evidence>
<feature type="region of interest" description="Disordered" evidence="1">
    <location>
        <begin position="1"/>
        <end position="35"/>
    </location>
</feature>
<reference evidence="3" key="1">
    <citation type="submission" date="2019-12" db="UniProtKB">
        <authorList>
            <consortium name="WormBaseParasite"/>
        </authorList>
    </citation>
    <scope>IDENTIFICATION</scope>
</reference>
<name>A0A5S6Q899_TRIMR</name>
<dbReference type="WBParaSite" id="TMUE_1000003177.1">
    <property type="protein sequence ID" value="TMUE_1000003177.1"/>
    <property type="gene ID" value="WBGene00298632"/>
</dbReference>
<proteinExistence type="predicted"/>
<sequence length="357" mass="39612">MAQWQSNSAGPPWAPAPQEQPKRRPRGRRLGQLKAPRSIIFRRRPPFESEKLDFQQRVRPPISELWPLAAGERLFRMLNGAATHPGPRDLNGASTLWRALPPSIGRAQCSYVGKVGELLSSMICRQEIKCNNQRTLAVTVLLRSGQPVPRNGAKPSQCVEHALRVESRSSLNLDGSIIGNRTRTRLETFRTKRTPTEGASKVTNVAGESCHFPKAGYRGSMGANGRQWHQAREYALLRRLSVGYVDCTDQLSVIQGQVERLGRRHSAVSKTGYAWKLPTLRLPTFKSSTFEMSVPHRDRHFAYVPGGGACLGFPSAVRLACILVARAREQGLPASEATSKWTTCPEAAEDRGLGYQR</sequence>
<evidence type="ECO:0000313" key="2">
    <source>
        <dbReference type="Proteomes" id="UP000046395"/>
    </source>
</evidence>
<keyword evidence="2" id="KW-1185">Reference proteome</keyword>
<evidence type="ECO:0000256" key="1">
    <source>
        <dbReference type="SAM" id="MobiDB-lite"/>
    </source>
</evidence>